<dbReference type="InterPro" id="IPR038071">
    <property type="entry name" value="UROD/MetE-like_sf"/>
</dbReference>
<dbReference type="InterPro" id="IPR052024">
    <property type="entry name" value="Methanogen_methyltrans"/>
</dbReference>
<dbReference type="Pfam" id="PF01208">
    <property type="entry name" value="URO-D"/>
    <property type="match status" value="1"/>
</dbReference>
<gene>
    <name evidence="2" type="ORF">KDW_10600</name>
</gene>
<sequence length="323" mass="36136">MSHQMTPGERVRAALQGNAVDRVPFCFWHHFQPQGSGERLAAATFEFFKTQFDLDIVKIMPDLPYPEPAEKIQDVEQLRLLPQLDLETPIFQEQLLCIRLLRKQLGPDYPLILTLFSPLTYLFNFMGADFKGKDLVIATARQNPAPIEAGLATVAANLQRLMRAAIEAGASGIFFSCMGATSADFSREEYLRFGHPYDLEALKGAEAGWLNIVHIHAAPEQVEDQIYFDLFTEYPVPALSWSDRLTGPSLSEALTMTDKCLMGGLWERGPLTHGSETEIENEMLGAVMQTRGQRLILANGCSIPDDVSDRPLQIARRLVDQLQ</sequence>
<dbReference type="GO" id="GO:0004853">
    <property type="term" value="F:uroporphyrinogen decarboxylase activity"/>
    <property type="evidence" value="ECO:0007669"/>
    <property type="project" value="InterPro"/>
</dbReference>
<evidence type="ECO:0000313" key="3">
    <source>
        <dbReference type="Proteomes" id="UP000326912"/>
    </source>
</evidence>
<protein>
    <submittedName>
        <fullName evidence="2">Uroporphyrinogen decarboxylase</fullName>
    </submittedName>
</protein>
<dbReference type="AlphaFoldDB" id="A0A5J4KDA0"/>
<reference evidence="2 3" key="1">
    <citation type="submission" date="2019-10" db="EMBL/GenBank/DDBJ databases">
        <title>Dictyobacter vulcani sp. nov., within the class Ktedonobacteria, isolated from soil of volcanic Mt. Zao.</title>
        <authorList>
            <person name="Zheng Y."/>
            <person name="Wang C.M."/>
            <person name="Sakai Y."/>
            <person name="Abe K."/>
            <person name="Yokota A."/>
            <person name="Yabe S."/>
        </authorList>
    </citation>
    <scope>NUCLEOTIDE SEQUENCE [LARGE SCALE GENOMIC DNA]</scope>
    <source>
        <strain evidence="2 3">W12</strain>
    </source>
</reference>
<dbReference type="InterPro" id="IPR000257">
    <property type="entry name" value="Uroporphyrinogen_deCOase"/>
</dbReference>
<dbReference type="EMBL" id="BKZW01000001">
    <property type="protein sequence ID" value="GER86898.1"/>
    <property type="molecule type" value="Genomic_DNA"/>
</dbReference>
<dbReference type="GO" id="GO:0006779">
    <property type="term" value="P:porphyrin-containing compound biosynthetic process"/>
    <property type="evidence" value="ECO:0007669"/>
    <property type="project" value="InterPro"/>
</dbReference>
<name>A0A5J4KDA0_9CHLR</name>
<organism evidence="2 3">
    <name type="scientific">Dictyobacter vulcani</name>
    <dbReference type="NCBI Taxonomy" id="2607529"/>
    <lineage>
        <taxon>Bacteria</taxon>
        <taxon>Bacillati</taxon>
        <taxon>Chloroflexota</taxon>
        <taxon>Ktedonobacteria</taxon>
        <taxon>Ktedonobacterales</taxon>
        <taxon>Dictyobacteraceae</taxon>
        <taxon>Dictyobacter</taxon>
    </lineage>
</organism>
<evidence type="ECO:0000313" key="2">
    <source>
        <dbReference type="EMBL" id="GER86898.1"/>
    </source>
</evidence>
<dbReference type="PANTHER" id="PTHR47099:SF1">
    <property type="entry name" value="METHYLCOBAMIDE:COM METHYLTRANSFERASE MTBA"/>
    <property type="match status" value="1"/>
</dbReference>
<dbReference type="PANTHER" id="PTHR47099">
    <property type="entry name" value="METHYLCOBAMIDE:COM METHYLTRANSFERASE MTBA"/>
    <property type="match status" value="1"/>
</dbReference>
<dbReference type="SUPFAM" id="SSF51726">
    <property type="entry name" value="UROD/MetE-like"/>
    <property type="match status" value="1"/>
</dbReference>
<proteinExistence type="predicted"/>
<dbReference type="Proteomes" id="UP000326912">
    <property type="component" value="Unassembled WGS sequence"/>
</dbReference>
<dbReference type="RefSeq" id="WP_162004968.1">
    <property type="nucleotide sequence ID" value="NZ_BKZW01000001.1"/>
</dbReference>
<accession>A0A5J4KDA0</accession>
<feature type="domain" description="Uroporphyrinogen decarboxylase (URO-D)" evidence="1">
    <location>
        <begin position="66"/>
        <end position="308"/>
    </location>
</feature>
<keyword evidence="3" id="KW-1185">Reference proteome</keyword>
<comment type="caution">
    <text evidence="2">The sequence shown here is derived from an EMBL/GenBank/DDBJ whole genome shotgun (WGS) entry which is preliminary data.</text>
</comment>
<evidence type="ECO:0000259" key="1">
    <source>
        <dbReference type="Pfam" id="PF01208"/>
    </source>
</evidence>
<dbReference type="Gene3D" id="3.20.20.210">
    <property type="match status" value="1"/>
</dbReference>